<name>A0A0X8GY34_9FIRM</name>
<comment type="function">
    <text evidence="2">Required for morphogenesis under gluconeogenic growth conditions.</text>
</comment>
<protein>
    <recommendedName>
        <fullName evidence="2">Putative gluconeogenesis factor</fullName>
    </recommendedName>
</protein>
<organism evidence="3 4">
    <name type="scientific">Erysipelothrix larvae</name>
    <dbReference type="NCBI Taxonomy" id="1514105"/>
    <lineage>
        <taxon>Bacteria</taxon>
        <taxon>Bacillati</taxon>
        <taxon>Bacillota</taxon>
        <taxon>Erysipelotrichia</taxon>
        <taxon>Erysipelotrichales</taxon>
        <taxon>Erysipelotrichaceae</taxon>
        <taxon>Erysipelothrix</taxon>
    </lineage>
</organism>
<comment type="subcellular location">
    <subcellularLocation>
        <location evidence="2">Cytoplasm</location>
    </subcellularLocation>
</comment>
<dbReference type="PANTHER" id="PTHR30135:SF3">
    <property type="entry name" value="GLUCONEOGENESIS FACTOR-RELATED"/>
    <property type="match status" value="1"/>
</dbReference>
<dbReference type="InterPro" id="IPR010119">
    <property type="entry name" value="Gluconeogen_factor"/>
</dbReference>
<dbReference type="GO" id="GO:0008360">
    <property type="term" value="P:regulation of cell shape"/>
    <property type="evidence" value="ECO:0007669"/>
    <property type="project" value="UniProtKB-UniRule"/>
</dbReference>
<comment type="similarity">
    <text evidence="2">Belongs to the gluconeogenesis factor family.</text>
</comment>
<dbReference type="STRING" id="1514105.AOC36_00620"/>
<dbReference type="EMBL" id="CP013213">
    <property type="protein sequence ID" value="AMC92547.1"/>
    <property type="molecule type" value="Genomic_DNA"/>
</dbReference>
<evidence type="ECO:0000313" key="3">
    <source>
        <dbReference type="EMBL" id="AMC92547.1"/>
    </source>
</evidence>
<dbReference type="Pfam" id="PF01933">
    <property type="entry name" value="CofD"/>
    <property type="match status" value="1"/>
</dbReference>
<gene>
    <name evidence="3" type="ORF">AOC36_00620</name>
</gene>
<dbReference type="Gene3D" id="3.40.50.10680">
    <property type="entry name" value="CofD-like domains"/>
    <property type="match status" value="1"/>
</dbReference>
<evidence type="ECO:0000313" key="4">
    <source>
        <dbReference type="Proteomes" id="UP000063781"/>
    </source>
</evidence>
<dbReference type="PANTHER" id="PTHR30135">
    <property type="entry name" value="UNCHARACTERIZED PROTEIN YVCK-RELATED"/>
    <property type="match status" value="1"/>
</dbReference>
<evidence type="ECO:0000256" key="2">
    <source>
        <dbReference type="HAMAP-Rule" id="MF_00973"/>
    </source>
</evidence>
<dbReference type="NCBIfam" id="TIGR01826">
    <property type="entry name" value="CofD_related"/>
    <property type="match status" value="1"/>
</dbReference>
<dbReference type="Proteomes" id="UP000063781">
    <property type="component" value="Chromosome"/>
</dbReference>
<dbReference type="AlphaFoldDB" id="A0A0X8GY34"/>
<dbReference type="CDD" id="cd07187">
    <property type="entry name" value="YvcK_like"/>
    <property type="match status" value="1"/>
</dbReference>
<dbReference type="InterPro" id="IPR002882">
    <property type="entry name" value="CofD"/>
</dbReference>
<dbReference type="HAMAP" id="MF_00973">
    <property type="entry name" value="Gluconeogen_factor"/>
    <property type="match status" value="1"/>
</dbReference>
<keyword evidence="4" id="KW-1185">Reference proteome</keyword>
<evidence type="ECO:0000256" key="1">
    <source>
        <dbReference type="ARBA" id="ARBA00022490"/>
    </source>
</evidence>
<dbReference type="KEGG" id="erl:AOC36_00620"/>
<dbReference type="RefSeq" id="WP_067629930.1">
    <property type="nucleotide sequence ID" value="NZ_CP013213.1"/>
</dbReference>
<dbReference type="InterPro" id="IPR038136">
    <property type="entry name" value="CofD-like_dom_sf"/>
</dbReference>
<reference evidence="3 4" key="1">
    <citation type="submission" date="2015-10" db="EMBL/GenBank/DDBJ databases">
        <title>Erysipelothrix larvae sp. LV19 isolated from the larval gut of the rhinoceros beetle, Trypoxylus dichotomus.</title>
        <authorList>
            <person name="Lim S."/>
            <person name="Kim B.-C."/>
        </authorList>
    </citation>
    <scope>NUCLEOTIDE SEQUENCE [LARGE SCALE GENOMIC DNA]</scope>
    <source>
        <strain evidence="3 4">LV19</strain>
    </source>
</reference>
<dbReference type="SUPFAM" id="SSF142338">
    <property type="entry name" value="CofD-like"/>
    <property type="match status" value="1"/>
</dbReference>
<dbReference type="GO" id="GO:0043743">
    <property type="term" value="F:LPPG:FO 2-phospho-L-lactate transferase activity"/>
    <property type="evidence" value="ECO:0007669"/>
    <property type="project" value="InterPro"/>
</dbReference>
<dbReference type="OrthoDB" id="9783842at2"/>
<proteinExistence type="inferred from homology"/>
<keyword evidence="1 2" id="KW-0963">Cytoplasm</keyword>
<dbReference type="GO" id="GO:0005737">
    <property type="term" value="C:cytoplasm"/>
    <property type="evidence" value="ECO:0007669"/>
    <property type="project" value="UniProtKB-SubCell"/>
</dbReference>
<accession>A0A0X8GY34</accession>
<sequence length="317" mass="34852">MIKVVILGGGTGQSVILRGIKQVEGIELATIVTVADDGGSTGRLRDEFSMPAMGDIRNVMVSLSDEQSLMSSIMDYRFNVVDSESLGGHSLGNLILTALTQTTGSFMEAIGSVSKIMKVKGRIIPSSLQLLTLLARMEDGTIVRGESNIPLFKNAITEVFYDEPVRATEESIDAIVNADVILFGIGSLFTSILPNVAIPDIRRALEFTKAKKVYYCNAMTQPGETDGYNGEDHVDAILRHCNIKFDFVVENITKTDENLAKRYLETGSKGVHFEKTEHEYRLVKHDLLKTGVDQIRHDSVKVKASFEALLKEMGYVV</sequence>